<sequence>MSKLFVIGWMHRLTSGYNLGVIYGQQRNQASFLLTTDNIESVEPIDEHEGMWFPLETILSSIDLCNSDW</sequence>
<keyword evidence="2" id="KW-1185">Reference proteome</keyword>
<name>A0ABQ8W9I1_PENCH</name>
<accession>A0ABQ8W9I1</accession>
<evidence type="ECO:0000313" key="1">
    <source>
        <dbReference type="EMBL" id="KAJ5260293.1"/>
    </source>
</evidence>
<evidence type="ECO:0000313" key="2">
    <source>
        <dbReference type="Proteomes" id="UP001220256"/>
    </source>
</evidence>
<reference evidence="1 2" key="1">
    <citation type="journal article" date="2023" name="IMA Fungus">
        <title>Comparative genomic study of the Penicillium genus elucidates a diverse pangenome and 15 lateral gene transfer events.</title>
        <authorList>
            <person name="Petersen C."/>
            <person name="Sorensen T."/>
            <person name="Nielsen M.R."/>
            <person name="Sondergaard T.E."/>
            <person name="Sorensen J.L."/>
            <person name="Fitzpatrick D.A."/>
            <person name="Frisvad J.C."/>
            <person name="Nielsen K.L."/>
        </authorList>
    </citation>
    <scope>NUCLEOTIDE SEQUENCE [LARGE SCALE GENOMIC DNA]</scope>
    <source>
        <strain evidence="1 2">IBT 3361</strain>
    </source>
</reference>
<organism evidence="1 2">
    <name type="scientific">Penicillium chrysogenum</name>
    <name type="common">Penicillium notatum</name>
    <dbReference type="NCBI Taxonomy" id="5076"/>
    <lineage>
        <taxon>Eukaryota</taxon>
        <taxon>Fungi</taxon>
        <taxon>Dikarya</taxon>
        <taxon>Ascomycota</taxon>
        <taxon>Pezizomycotina</taxon>
        <taxon>Eurotiomycetes</taxon>
        <taxon>Eurotiomycetidae</taxon>
        <taxon>Eurotiales</taxon>
        <taxon>Aspergillaceae</taxon>
        <taxon>Penicillium</taxon>
        <taxon>Penicillium chrysogenum species complex</taxon>
    </lineage>
</organism>
<protein>
    <submittedName>
        <fullName evidence="1">Uncharacterized protein</fullName>
    </submittedName>
</protein>
<proteinExistence type="predicted"/>
<comment type="caution">
    <text evidence="1">The sequence shown here is derived from an EMBL/GenBank/DDBJ whole genome shotgun (WGS) entry which is preliminary data.</text>
</comment>
<dbReference type="EMBL" id="JAPVEB010000008">
    <property type="protein sequence ID" value="KAJ5260293.1"/>
    <property type="molecule type" value="Genomic_DNA"/>
</dbReference>
<dbReference type="Proteomes" id="UP001220256">
    <property type="component" value="Unassembled WGS sequence"/>
</dbReference>
<gene>
    <name evidence="1" type="ORF">N7505_009674</name>
</gene>